<dbReference type="InParanoid" id="A0A2P5F4N0"/>
<organism evidence="1 2">
    <name type="scientific">Trema orientale</name>
    <name type="common">Charcoal tree</name>
    <name type="synonym">Celtis orientalis</name>
    <dbReference type="NCBI Taxonomy" id="63057"/>
    <lineage>
        <taxon>Eukaryota</taxon>
        <taxon>Viridiplantae</taxon>
        <taxon>Streptophyta</taxon>
        <taxon>Embryophyta</taxon>
        <taxon>Tracheophyta</taxon>
        <taxon>Spermatophyta</taxon>
        <taxon>Magnoliopsida</taxon>
        <taxon>eudicotyledons</taxon>
        <taxon>Gunneridae</taxon>
        <taxon>Pentapetalae</taxon>
        <taxon>rosids</taxon>
        <taxon>fabids</taxon>
        <taxon>Rosales</taxon>
        <taxon>Cannabaceae</taxon>
        <taxon>Trema</taxon>
    </lineage>
</organism>
<evidence type="ECO:0000313" key="2">
    <source>
        <dbReference type="Proteomes" id="UP000237000"/>
    </source>
</evidence>
<comment type="caution">
    <text evidence="1">The sequence shown here is derived from an EMBL/GenBank/DDBJ whole genome shotgun (WGS) entry which is preliminary data.</text>
</comment>
<dbReference type="AlphaFoldDB" id="A0A2P5F4N0"/>
<dbReference type="OrthoDB" id="10353319at2759"/>
<accession>A0A2P5F4N0</accession>
<name>A0A2P5F4N0_TREOI</name>
<keyword evidence="2" id="KW-1185">Reference proteome</keyword>
<proteinExistence type="predicted"/>
<protein>
    <submittedName>
        <fullName evidence="1">Uncharacterized protein</fullName>
    </submittedName>
</protein>
<gene>
    <name evidence="1" type="ORF">TorRG33x02_113430</name>
</gene>
<evidence type="ECO:0000313" key="1">
    <source>
        <dbReference type="EMBL" id="PON92745.1"/>
    </source>
</evidence>
<sequence>MKMLHHQKRVKFINAINGLNLFYMVAKELRTRGTVNVLISILQEVMVIAFASVKSSLFSENFSPEKKRKYLISV</sequence>
<dbReference type="Proteomes" id="UP000237000">
    <property type="component" value="Unassembled WGS sequence"/>
</dbReference>
<reference evidence="2" key="1">
    <citation type="submission" date="2016-06" db="EMBL/GenBank/DDBJ databases">
        <title>Parallel loss of symbiosis genes in relatives of nitrogen-fixing non-legume Parasponia.</title>
        <authorList>
            <person name="Van Velzen R."/>
            <person name="Holmer R."/>
            <person name="Bu F."/>
            <person name="Rutten L."/>
            <person name="Van Zeijl A."/>
            <person name="Liu W."/>
            <person name="Santuari L."/>
            <person name="Cao Q."/>
            <person name="Sharma T."/>
            <person name="Shen D."/>
            <person name="Roswanjaya Y."/>
            <person name="Wardhani T."/>
            <person name="Kalhor M.S."/>
            <person name="Jansen J."/>
            <person name="Van den Hoogen J."/>
            <person name="Gungor B."/>
            <person name="Hartog M."/>
            <person name="Hontelez J."/>
            <person name="Verver J."/>
            <person name="Yang W.-C."/>
            <person name="Schijlen E."/>
            <person name="Repin R."/>
            <person name="Schilthuizen M."/>
            <person name="Schranz E."/>
            <person name="Heidstra R."/>
            <person name="Miyata K."/>
            <person name="Fedorova E."/>
            <person name="Kohlen W."/>
            <person name="Bisseling T."/>
            <person name="Smit S."/>
            <person name="Geurts R."/>
        </authorList>
    </citation>
    <scope>NUCLEOTIDE SEQUENCE [LARGE SCALE GENOMIC DNA]</scope>
    <source>
        <strain evidence="2">cv. RG33-2</strain>
    </source>
</reference>
<dbReference type="EMBL" id="JXTC01000062">
    <property type="protein sequence ID" value="PON92745.1"/>
    <property type="molecule type" value="Genomic_DNA"/>
</dbReference>